<keyword evidence="2" id="KW-1185">Reference proteome</keyword>
<sequence length="223" mass="24579">MRGFTLMEVLAALVVLGLVLAGLSQGMQFGLRSWEMQARDIGWRNDIEAVDRSLRLLVQRIRPVGEVPGHASLEGGPQGCVLVTSLPPHPDGLPGPVVARLQVDAAHRLVLRWVPAPHATWLGQPPPAREAVLLEGIERVEFAYWQEQPGGGGTWLRSWARAEAPSLVRLRIVFPRGDARRWPDIVAAPRIDQRTSRFLLFPDRDDVIIAAAFMGPLDARHAG</sequence>
<comment type="caution">
    <text evidence="1">The sequence shown here is derived from an EMBL/GenBank/DDBJ whole genome shotgun (WGS) entry which is preliminary data.</text>
</comment>
<name>A0A5M6INC3_9PROT</name>
<dbReference type="InterPro" id="IPR012902">
    <property type="entry name" value="N_methyl_site"/>
</dbReference>
<gene>
    <name evidence="1" type="ORF">F1189_24290</name>
</gene>
<dbReference type="AlphaFoldDB" id="A0A5M6INC3"/>
<dbReference type="NCBIfam" id="TIGR02532">
    <property type="entry name" value="IV_pilin_GFxxxE"/>
    <property type="match status" value="1"/>
</dbReference>
<protein>
    <submittedName>
        <fullName evidence="1">Prepilin-type N-terminal cleavage/methylation domain-containing protein</fullName>
    </submittedName>
</protein>
<dbReference type="Proteomes" id="UP000325255">
    <property type="component" value="Unassembled WGS sequence"/>
</dbReference>
<dbReference type="SUPFAM" id="SSF54523">
    <property type="entry name" value="Pili subunits"/>
    <property type="match status" value="1"/>
</dbReference>
<organism evidence="1 2">
    <name type="scientific">Rhodovastum atsumiense</name>
    <dbReference type="NCBI Taxonomy" id="504468"/>
    <lineage>
        <taxon>Bacteria</taxon>
        <taxon>Pseudomonadati</taxon>
        <taxon>Pseudomonadota</taxon>
        <taxon>Alphaproteobacteria</taxon>
        <taxon>Acetobacterales</taxon>
        <taxon>Acetobacteraceae</taxon>
        <taxon>Rhodovastum</taxon>
    </lineage>
</organism>
<dbReference type="Pfam" id="PF07963">
    <property type="entry name" value="N_methyl"/>
    <property type="match status" value="1"/>
</dbReference>
<evidence type="ECO:0000313" key="2">
    <source>
        <dbReference type="Proteomes" id="UP000325255"/>
    </source>
</evidence>
<evidence type="ECO:0000313" key="1">
    <source>
        <dbReference type="EMBL" id="KAA5609399.1"/>
    </source>
</evidence>
<proteinExistence type="predicted"/>
<dbReference type="RefSeq" id="WP_150043708.1">
    <property type="nucleotide sequence ID" value="NZ_OW485601.1"/>
</dbReference>
<dbReference type="EMBL" id="VWPK01000051">
    <property type="protein sequence ID" value="KAA5609399.1"/>
    <property type="molecule type" value="Genomic_DNA"/>
</dbReference>
<dbReference type="InterPro" id="IPR045584">
    <property type="entry name" value="Pilin-like"/>
</dbReference>
<accession>A0A5M6INC3</accession>
<dbReference type="OrthoDB" id="7267284at2"/>
<reference evidence="1 2" key="1">
    <citation type="submission" date="2019-09" db="EMBL/GenBank/DDBJ databases">
        <title>Genome sequence of Rhodovastum atsumiense, a diverse member of the Acetobacteraceae family of non-sulfur purple photosynthetic bacteria.</title>
        <authorList>
            <person name="Meyer T."/>
            <person name="Kyndt J."/>
        </authorList>
    </citation>
    <scope>NUCLEOTIDE SEQUENCE [LARGE SCALE GENOMIC DNA]</scope>
    <source>
        <strain evidence="1 2">DSM 21279</strain>
    </source>
</reference>